<evidence type="ECO:0000313" key="1">
    <source>
        <dbReference type="EMBL" id="EFU30490.1"/>
    </source>
</evidence>
<dbReference type="Proteomes" id="UP000003112">
    <property type="component" value="Unassembled WGS sequence"/>
</dbReference>
<name>E6K7C3_9BACT</name>
<reference evidence="1 2" key="1">
    <citation type="submission" date="2010-10" db="EMBL/GenBank/DDBJ databases">
        <authorList>
            <person name="Muzny D."/>
            <person name="Qin X."/>
            <person name="Deng J."/>
            <person name="Jiang H."/>
            <person name="Liu Y."/>
            <person name="Qu J."/>
            <person name="Song X.-Z."/>
            <person name="Zhang L."/>
            <person name="Thornton R."/>
            <person name="Coyle M."/>
            <person name="Francisco L."/>
            <person name="Jackson L."/>
            <person name="Javaid M."/>
            <person name="Korchina V."/>
            <person name="Kovar C."/>
            <person name="Mata R."/>
            <person name="Mathew T."/>
            <person name="Ngo R."/>
            <person name="Nguyen L."/>
            <person name="Nguyen N."/>
            <person name="Okwuonu G."/>
            <person name="Ongeri F."/>
            <person name="Pham C."/>
            <person name="Simmons D."/>
            <person name="Wilczek-Boney K."/>
            <person name="Hale W."/>
            <person name="Jakkamsetti A."/>
            <person name="Pham P."/>
            <person name="Ruth R."/>
            <person name="San Lucas F."/>
            <person name="Warren J."/>
            <person name="Zhang J."/>
            <person name="Zhao Z."/>
            <person name="Zhou C."/>
            <person name="Zhu D."/>
            <person name="Lee S."/>
            <person name="Bess C."/>
            <person name="Blankenburg K."/>
            <person name="Forbes L."/>
            <person name="Fu Q."/>
            <person name="Gubbala S."/>
            <person name="Hirani K."/>
            <person name="Jayaseelan J.C."/>
            <person name="Lara F."/>
            <person name="Munidasa M."/>
            <person name="Palculict T."/>
            <person name="Patil S."/>
            <person name="Pu L.-L."/>
            <person name="Saada N."/>
            <person name="Tang L."/>
            <person name="Weissenberger G."/>
            <person name="Zhu Y."/>
            <person name="Hemphill L."/>
            <person name="Shang Y."/>
            <person name="Youmans B."/>
            <person name="Ayvaz T."/>
            <person name="Ross M."/>
            <person name="Santibanez J."/>
            <person name="Aqrawi P."/>
            <person name="Gross S."/>
            <person name="Joshi V."/>
            <person name="Fowler G."/>
            <person name="Nazareth L."/>
            <person name="Reid J."/>
            <person name="Worley K."/>
            <person name="Petrosino J."/>
            <person name="Highlander S."/>
            <person name="Gibbs R."/>
        </authorList>
    </citation>
    <scope>NUCLEOTIDE SEQUENCE [LARGE SCALE GENOMIC DNA]</scope>
    <source>
        <strain evidence="1 2">ATCC 33574</strain>
    </source>
</reference>
<dbReference type="HOGENOM" id="CLU_2357362_0_0_10"/>
<sequence length="96" mass="10775">MPNEASDLGNGASADEEALGPSFAAESPVRFSLLSFSSFLSYGFYYKYDMNEIPLYRYSAPLFSQEPEETDIRPPLSPDSADMVLLIKRGDKHWQT</sequence>
<dbReference type="EMBL" id="AEPD01000028">
    <property type="protein sequence ID" value="EFU30490.1"/>
    <property type="molecule type" value="Genomic_DNA"/>
</dbReference>
<comment type="caution">
    <text evidence="1">The sequence shown here is derived from an EMBL/GenBank/DDBJ whole genome shotgun (WGS) entry which is preliminary data.</text>
</comment>
<evidence type="ECO:0000313" key="2">
    <source>
        <dbReference type="Proteomes" id="UP000003112"/>
    </source>
</evidence>
<organism evidence="1 2">
    <name type="scientific">Segatella buccae ATCC 33574</name>
    <dbReference type="NCBI Taxonomy" id="873513"/>
    <lineage>
        <taxon>Bacteria</taxon>
        <taxon>Pseudomonadati</taxon>
        <taxon>Bacteroidota</taxon>
        <taxon>Bacteroidia</taxon>
        <taxon>Bacteroidales</taxon>
        <taxon>Prevotellaceae</taxon>
        <taxon>Segatella</taxon>
    </lineage>
</organism>
<dbReference type="AlphaFoldDB" id="E6K7C3"/>
<accession>E6K7C3</accession>
<gene>
    <name evidence="1" type="ORF">HMPREF6485_1769</name>
</gene>
<keyword evidence="2" id="KW-1185">Reference proteome</keyword>
<protein>
    <submittedName>
        <fullName evidence="1">Uncharacterized protein</fullName>
    </submittedName>
</protein>
<proteinExistence type="predicted"/>